<accession>A0A7C9BG40</accession>
<comment type="caution">
    <text evidence="1">The sequence shown here is derived from an EMBL/GenBank/DDBJ whole genome shotgun (WGS) entry which is preliminary data.</text>
</comment>
<dbReference type="AlphaFoldDB" id="A0A7C9BG40"/>
<organism evidence="1 2">
    <name type="scientific">Salmonirosea aquatica</name>
    <dbReference type="NCBI Taxonomy" id="2654236"/>
    <lineage>
        <taxon>Bacteria</taxon>
        <taxon>Pseudomonadati</taxon>
        <taxon>Bacteroidota</taxon>
        <taxon>Cytophagia</taxon>
        <taxon>Cytophagales</taxon>
        <taxon>Spirosomataceae</taxon>
        <taxon>Salmonirosea</taxon>
    </lineage>
</organism>
<evidence type="ECO:0008006" key="3">
    <source>
        <dbReference type="Google" id="ProtNLM"/>
    </source>
</evidence>
<sequence>MSKLPYPLNITDLLSLETFFAAVATELGGFDEYRYVSAGEEGAQEIQHLFEKVFLPNQRILLAQIAETPLTDNATGLTRATFACSLLVLEKMGGAGTTPADKLEARNRTWLAMLRVVGQIRQSAEYAAAMATEEDEVEFTIYQDRLLPIGRIANAQVQGWLLDVDVTIPVNQYLFPEEG</sequence>
<protein>
    <recommendedName>
        <fullName evidence="3">DUF1834 family protein</fullName>
    </recommendedName>
</protein>
<dbReference type="EMBL" id="WHLY01000002">
    <property type="protein sequence ID" value="MPR36916.1"/>
    <property type="molecule type" value="Genomic_DNA"/>
</dbReference>
<keyword evidence="2" id="KW-1185">Reference proteome</keyword>
<dbReference type="RefSeq" id="WP_152765229.1">
    <property type="nucleotide sequence ID" value="NZ_WHLY01000002.1"/>
</dbReference>
<gene>
    <name evidence="1" type="ORF">GBK04_27185</name>
</gene>
<name>A0A7C9BG40_9BACT</name>
<proteinExistence type="predicted"/>
<evidence type="ECO:0000313" key="1">
    <source>
        <dbReference type="EMBL" id="MPR36916.1"/>
    </source>
</evidence>
<evidence type="ECO:0000313" key="2">
    <source>
        <dbReference type="Proteomes" id="UP000479293"/>
    </source>
</evidence>
<dbReference type="Proteomes" id="UP000479293">
    <property type="component" value="Unassembled WGS sequence"/>
</dbReference>
<reference evidence="1 2" key="1">
    <citation type="submission" date="2019-10" db="EMBL/GenBank/DDBJ databases">
        <title>Draft Genome Sequence of Cytophagaceae sp. SJW1-29.</title>
        <authorList>
            <person name="Choi A."/>
        </authorList>
    </citation>
    <scope>NUCLEOTIDE SEQUENCE [LARGE SCALE GENOMIC DNA]</scope>
    <source>
        <strain evidence="1 2">SJW1-29</strain>
    </source>
</reference>